<dbReference type="EMBL" id="KZ509792">
    <property type="protein sequence ID" value="PKU33717.1"/>
    <property type="molecule type" value="Genomic_DNA"/>
</dbReference>
<keyword evidence="7 10" id="KW-0175">Coiled coil</keyword>
<gene>
    <name evidence="11" type="ORF">llap_15979</name>
</gene>
<keyword evidence="6" id="KW-1133">Transmembrane helix</keyword>
<dbReference type="InterPro" id="IPR026139">
    <property type="entry name" value="GOLM1/CASC4"/>
</dbReference>
<evidence type="ECO:0000256" key="5">
    <source>
        <dbReference type="ARBA" id="ARBA00022968"/>
    </source>
</evidence>
<evidence type="ECO:0000256" key="8">
    <source>
        <dbReference type="ARBA" id="ARBA00023136"/>
    </source>
</evidence>
<evidence type="ECO:0000256" key="6">
    <source>
        <dbReference type="ARBA" id="ARBA00022989"/>
    </source>
</evidence>
<keyword evidence="8" id="KW-0472">Membrane</keyword>
<evidence type="ECO:0000256" key="1">
    <source>
        <dbReference type="ARBA" id="ARBA00004606"/>
    </source>
</evidence>
<organism evidence="11 12">
    <name type="scientific">Limosa lapponica baueri</name>
    <dbReference type="NCBI Taxonomy" id="1758121"/>
    <lineage>
        <taxon>Eukaryota</taxon>
        <taxon>Metazoa</taxon>
        <taxon>Chordata</taxon>
        <taxon>Craniata</taxon>
        <taxon>Vertebrata</taxon>
        <taxon>Euteleostomi</taxon>
        <taxon>Archelosauria</taxon>
        <taxon>Archosauria</taxon>
        <taxon>Dinosauria</taxon>
        <taxon>Saurischia</taxon>
        <taxon>Theropoda</taxon>
        <taxon>Coelurosauria</taxon>
        <taxon>Aves</taxon>
        <taxon>Neognathae</taxon>
        <taxon>Neoaves</taxon>
        <taxon>Charadriiformes</taxon>
        <taxon>Scolopacidae</taxon>
        <taxon>Limosa</taxon>
    </lineage>
</organism>
<sequence length="82" mass="10078">MSREKCSWDEIELYWSIKLQNNVSYQMADIHRLKEQLAELRQEFIRQEDQLHEYKKNNTYLARRLEYDRYVLNSPTPANPQT</sequence>
<dbReference type="PANTHER" id="PTHR15896">
    <property type="entry name" value="GOLGI PHOSPHOPROTEIN 2/GP73-RELATED"/>
    <property type="match status" value="1"/>
</dbReference>
<protein>
    <recommendedName>
        <fullName evidence="3">Protein GOLM2</fullName>
    </recommendedName>
    <alternativeName>
        <fullName evidence="9">Golgi membrane protein 2</fullName>
    </alternativeName>
</protein>
<evidence type="ECO:0000256" key="4">
    <source>
        <dbReference type="ARBA" id="ARBA00022692"/>
    </source>
</evidence>
<comment type="similarity">
    <text evidence="2">Belongs to the GOLM family.</text>
</comment>
<evidence type="ECO:0000256" key="2">
    <source>
        <dbReference type="ARBA" id="ARBA00007474"/>
    </source>
</evidence>
<evidence type="ECO:0000256" key="3">
    <source>
        <dbReference type="ARBA" id="ARBA00016211"/>
    </source>
</evidence>
<keyword evidence="4" id="KW-0812">Transmembrane</keyword>
<proteinExistence type="inferred from homology"/>
<reference evidence="12" key="2">
    <citation type="submission" date="2017-12" db="EMBL/GenBank/DDBJ databases">
        <title>Genome sequence of the Bar-tailed Godwit (Limosa lapponica baueri).</title>
        <authorList>
            <person name="Lima N.C.B."/>
            <person name="Parody-Merino A.M."/>
            <person name="Battley P.F."/>
            <person name="Fidler A.E."/>
            <person name="Prosdocimi F."/>
        </authorList>
    </citation>
    <scope>NUCLEOTIDE SEQUENCE [LARGE SCALE GENOMIC DNA]</scope>
</reference>
<keyword evidence="12" id="KW-1185">Reference proteome</keyword>
<accession>A0A2I0TIS2</accession>
<evidence type="ECO:0000313" key="12">
    <source>
        <dbReference type="Proteomes" id="UP000233556"/>
    </source>
</evidence>
<name>A0A2I0TIS2_LIMLA</name>
<dbReference type="Proteomes" id="UP000233556">
    <property type="component" value="Unassembled WGS sequence"/>
</dbReference>
<evidence type="ECO:0000256" key="9">
    <source>
        <dbReference type="ARBA" id="ARBA00030486"/>
    </source>
</evidence>
<evidence type="ECO:0000256" key="10">
    <source>
        <dbReference type="SAM" id="Coils"/>
    </source>
</evidence>
<dbReference type="PANTHER" id="PTHR15896:SF7">
    <property type="entry name" value="PROTEIN GOLM2"/>
    <property type="match status" value="1"/>
</dbReference>
<dbReference type="GO" id="GO:0016020">
    <property type="term" value="C:membrane"/>
    <property type="evidence" value="ECO:0007669"/>
    <property type="project" value="UniProtKB-SubCell"/>
</dbReference>
<dbReference type="AlphaFoldDB" id="A0A2I0TIS2"/>
<keyword evidence="5" id="KW-0735">Signal-anchor</keyword>
<feature type="coiled-coil region" evidence="10">
    <location>
        <begin position="23"/>
        <end position="57"/>
    </location>
</feature>
<dbReference type="OrthoDB" id="10072022at2759"/>
<evidence type="ECO:0000313" key="11">
    <source>
        <dbReference type="EMBL" id="PKU33717.1"/>
    </source>
</evidence>
<comment type="subcellular location">
    <subcellularLocation>
        <location evidence="1">Membrane</location>
        <topology evidence="1">Single-pass type II membrane protein</topology>
    </subcellularLocation>
</comment>
<reference evidence="12" key="1">
    <citation type="submission" date="2017-11" db="EMBL/GenBank/DDBJ databases">
        <authorList>
            <person name="Lima N.C."/>
            <person name="Parody-Merino A.M."/>
            <person name="Battley P.F."/>
            <person name="Fidler A.E."/>
            <person name="Prosdocimi F."/>
        </authorList>
    </citation>
    <scope>NUCLEOTIDE SEQUENCE [LARGE SCALE GENOMIC DNA]</scope>
</reference>
<evidence type="ECO:0000256" key="7">
    <source>
        <dbReference type="ARBA" id="ARBA00023054"/>
    </source>
</evidence>